<evidence type="ECO:0000256" key="2">
    <source>
        <dbReference type="SAM" id="Phobius"/>
    </source>
</evidence>
<dbReference type="InterPro" id="IPR016181">
    <property type="entry name" value="Acyl_CoA_acyltransferase"/>
</dbReference>
<dbReference type="PROSITE" id="PS51186">
    <property type="entry name" value="GNAT"/>
    <property type="match status" value="1"/>
</dbReference>
<evidence type="ECO:0000313" key="4">
    <source>
        <dbReference type="EMBL" id="KAF9069079.1"/>
    </source>
</evidence>
<keyword evidence="2" id="KW-0472">Membrane</keyword>
<name>A0A9P5U7S4_9AGAR</name>
<organism evidence="4 5">
    <name type="scientific">Rhodocollybia butyracea</name>
    <dbReference type="NCBI Taxonomy" id="206335"/>
    <lineage>
        <taxon>Eukaryota</taxon>
        <taxon>Fungi</taxon>
        <taxon>Dikarya</taxon>
        <taxon>Basidiomycota</taxon>
        <taxon>Agaricomycotina</taxon>
        <taxon>Agaricomycetes</taxon>
        <taxon>Agaricomycetidae</taxon>
        <taxon>Agaricales</taxon>
        <taxon>Marasmiineae</taxon>
        <taxon>Omphalotaceae</taxon>
        <taxon>Rhodocollybia</taxon>
    </lineage>
</organism>
<dbReference type="PANTHER" id="PTHR13947:SF37">
    <property type="entry name" value="LD18367P"/>
    <property type="match status" value="1"/>
</dbReference>
<dbReference type="OrthoDB" id="2564232at2759"/>
<dbReference type="PANTHER" id="PTHR13947">
    <property type="entry name" value="GNAT FAMILY N-ACETYLTRANSFERASE"/>
    <property type="match status" value="1"/>
</dbReference>
<dbReference type="InterPro" id="IPR000182">
    <property type="entry name" value="GNAT_dom"/>
</dbReference>
<feature type="domain" description="N-acetyltransferase" evidence="3">
    <location>
        <begin position="86"/>
        <end position="246"/>
    </location>
</feature>
<dbReference type="SUPFAM" id="SSF55729">
    <property type="entry name" value="Acyl-CoA N-acyltransferases (Nat)"/>
    <property type="match status" value="1"/>
</dbReference>
<dbReference type="EMBL" id="JADNRY010000054">
    <property type="protein sequence ID" value="KAF9069079.1"/>
    <property type="molecule type" value="Genomic_DNA"/>
</dbReference>
<keyword evidence="2" id="KW-1133">Transmembrane helix</keyword>
<evidence type="ECO:0000313" key="5">
    <source>
        <dbReference type="Proteomes" id="UP000772434"/>
    </source>
</evidence>
<sequence>MTALIRSYKAEDDKEVRFIMAKGAMEGLAPANMQSIFHPLSLALWGLLSSIWIQYMGWWPSLDEDVYQLALALISLMLPLGTTAVPNILFSDWINRPYFDDQTQAALHAPDMASNLETYYSRSRASGIWILELGGRTIGLIAIDASPDAEVARLEDVPKGTKRKASHTAVIRHFYVDEQYRPTGIQKDLLDHALKTTFSADSSLARVKATSSPLREYTAKALTEAGFKFEAVAATIGLLRWKVNTLVLTKGALQNSVKSRK</sequence>
<dbReference type="Gene3D" id="3.40.630.30">
    <property type="match status" value="1"/>
</dbReference>
<protein>
    <recommendedName>
        <fullName evidence="3">N-acetyltransferase domain-containing protein</fullName>
    </recommendedName>
</protein>
<dbReference type="Pfam" id="PF00583">
    <property type="entry name" value="Acetyltransf_1"/>
    <property type="match status" value="1"/>
</dbReference>
<dbReference type="CDD" id="cd04301">
    <property type="entry name" value="NAT_SF"/>
    <property type="match status" value="1"/>
</dbReference>
<dbReference type="AlphaFoldDB" id="A0A9P5U7S4"/>
<keyword evidence="2" id="KW-0812">Transmembrane</keyword>
<comment type="caution">
    <text evidence="4">The sequence shown here is derived from an EMBL/GenBank/DDBJ whole genome shotgun (WGS) entry which is preliminary data.</text>
</comment>
<dbReference type="InterPro" id="IPR050769">
    <property type="entry name" value="NAT_camello-type"/>
</dbReference>
<evidence type="ECO:0000256" key="1">
    <source>
        <dbReference type="ARBA" id="ARBA00022679"/>
    </source>
</evidence>
<dbReference type="Proteomes" id="UP000772434">
    <property type="component" value="Unassembled WGS sequence"/>
</dbReference>
<keyword evidence="5" id="KW-1185">Reference proteome</keyword>
<proteinExistence type="predicted"/>
<evidence type="ECO:0000259" key="3">
    <source>
        <dbReference type="PROSITE" id="PS51186"/>
    </source>
</evidence>
<feature type="transmembrane region" description="Helical" evidence="2">
    <location>
        <begin position="67"/>
        <end position="90"/>
    </location>
</feature>
<keyword evidence="1" id="KW-0808">Transferase</keyword>
<dbReference type="GO" id="GO:0008080">
    <property type="term" value="F:N-acetyltransferase activity"/>
    <property type="evidence" value="ECO:0007669"/>
    <property type="project" value="InterPro"/>
</dbReference>
<feature type="transmembrane region" description="Helical" evidence="2">
    <location>
        <begin position="36"/>
        <end position="55"/>
    </location>
</feature>
<reference evidence="4" key="1">
    <citation type="submission" date="2020-11" db="EMBL/GenBank/DDBJ databases">
        <authorList>
            <consortium name="DOE Joint Genome Institute"/>
            <person name="Ahrendt S."/>
            <person name="Riley R."/>
            <person name="Andreopoulos W."/>
            <person name="Labutti K."/>
            <person name="Pangilinan J."/>
            <person name="Ruiz-Duenas F.J."/>
            <person name="Barrasa J.M."/>
            <person name="Sanchez-Garcia M."/>
            <person name="Camarero S."/>
            <person name="Miyauchi S."/>
            <person name="Serrano A."/>
            <person name="Linde D."/>
            <person name="Babiker R."/>
            <person name="Drula E."/>
            <person name="Ayuso-Fernandez I."/>
            <person name="Pacheco R."/>
            <person name="Padilla G."/>
            <person name="Ferreira P."/>
            <person name="Barriuso J."/>
            <person name="Kellner H."/>
            <person name="Castanera R."/>
            <person name="Alfaro M."/>
            <person name="Ramirez L."/>
            <person name="Pisabarro A.G."/>
            <person name="Kuo A."/>
            <person name="Tritt A."/>
            <person name="Lipzen A."/>
            <person name="He G."/>
            <person name="Yan M."/>
            <person name="Ng V."/>
            <person name="Cullen D."/>
            <person name="Martin F."/>
            <person name="Rosso M.-N."/>
            <person name="Henrissat B."/>
            <person name="Hibbett D."/>
            <person name="Martinez A.T."/>
            <person name="Grigoriev I.V."/>
        </authorList>
    </citation>
    <scope>NUCLEOTIDE SEQUENCE</scope>
    <source>
        <strain evidence="4">AH 40177</strain>
    </source>
</reference>
<accession>A0A9P5U7S4</accession>
<gene>
    <name evidence="4" type="ORF">BDP27DRAFT_1421278</name>
</gene>